<comment type="caution">
    <text evidence="2">The sequence shown here is derived from an EMBL/GenBank/DDBJ whole genome shotgun (WGS) entry which is preliminary data.</text>
</comment>
<dbReference type="GO" id="GO:0006508">
    <property type="term" value="P:proteolysis"/>
    <property type="evidence" value="ECO:0007669"/>
    <property type="project" value="InterPro"/>
</dbReference>
<protein>
    <submittedName>
        <fullName evidence="2">Aminoacyl-histidine dipeptidase</fullName>
    </submittedName>
</protein>
<feature type="domain" description="Peptidase M20 dimerisation" evidence="1">
    <location>
        <begin position="195"/>
        <end position="254"/>
    </location>
</feature>
<dbReference type="FunFam" id="3.40.630.10:FF:000018">
    <property type="entry name" value="Aminoacyl-histidine dipeptidase PepD"/>
    <property type="match status" value="1"/>
</dbReference>
<dbReference type="InterPro" id="IPR011650">
    <property type="entry name" value="Peptidase_M20_dimer"/>
</dbReference>
<dbReference type="Proteomes" id="UP000215413">
    <property type="component" value="Unassembled WGS sequence"/>
</dbReference>
<dbReference type="RefSeq" id="WP_094205936.1">
    <property type="nucleotide sequence ID" value="NZ_NDYC01000026.1"/>
</dbReference>
<dbReference type="GO" id="GO:0070573">
    <property type="term" value="F:metallodipeptidase activity"/>
    <property type="evidence" value="ECO:0007669"/>
    <property type="project" value="TreeGrafter"/>
</dbReference>
<dbReference type="AlphaFoldDB" id="A0A233V3Z5"/>
<dbReference type="Pfam" id="PF01546">
    <property type="entry name" value="Peptidase_M20"/>
    <property type="match status" value="1"/>
</dbReference>
<dbReference type="PIRSF" id="PIRSF016599">
    <property type="entry name" value="Xaa-His_dipept"/>
    <property type="match status" value="1"/>
</dbReference>
<dbReference type="GO" id="GO:0005829">
    <property type="term" value="C:cytosol"/>
    <property type="evidence" value="ECO:0007669"/>
    <property type="project" value="TreeGrafter"/>
</dbReference>
<dbReference type="Gene3D" id="3.40.630.10">
    <property type="entry name" value="Zn peptidases"/>
    <property type="match status" value="2"/>
</dbReference>
<dbReference type="Pfam" id="PF07687">
    <property type="entry name" value="M20_dimer"/>
    <property type="match status" value="1"/>
</dbReference>
<dbReference type="PANTHER" id="PTHR43501">
    <property type="entry name" value="CYTOSOL NON-SPECIFIC DIPEPTIDASE"/>
    <property type="match status" value="1"/>
</dbReference>
<evidence type="ECO:0000313" key="3">
    <source>
        <dbReference type="Proteomes" id="UP000215413"/>
    </source>
</evidence>
<dbReference type="EMBL" id="NDYC01000026">
    <property type="protein sequence ID" value="OXZ27117.1"/>
    <property type="molecule type" value="Genomic_DNA"/>
</dbReference>
<dbReference type="PANTHER" id="PTHR43501:SF1">
    <property type="entry name" value="CYTOSOL NON-SPECIFIC DIPEPTIDASE"/>
    <property type="match status" value="1"/>
</dbReference>
<organism evidence="2 3">
    <name type="scientific">Finegoldia magna</name>
    <name type="common">Peptostreptococcus magnus</name>
    <dbReference type="NCBI Taxonomy" id="1260"/>
    <lineage>
        <taxon>Bacteria</taxon>
        <taxon>Bacillati</taxon>
        <taxon>Bacillota</taxon>
        <taxon>Tissierellia</taxon>
        <taxon>Tissierellales</taxon>
        <taxon>Peptoniphilaceae</taxon>
        <taxon>Finegoldia</taxon>
    </lineage>
</organism>
<evidence type="ECO:0000259" key="1">
    <source>
        <dbReference type="Pfam" id="PF07687"/>
    </source>
</evidence>
<dbReference type="SUPFAM" id="SSF53187">
    <property type="entry name" value="Zn-dependent exopeptidases"/>
    <property type="match status" value="1"/>
</dbReference>
<proteinExistence type="predicted"/>
<dbReference type="InterPro" id="IPR002933">
    <property type="entry name" value="Peptidase_M20"/>
</dbReference>
<reference evidence="3" key="1">
    <citation type="submission" date="2017-04" db="EMBL/GenBank/DDBJ databases">
        <title>Finegoldia magna isolated from orthopedic joint implant-associated infections.</title>
        <authorList>
            <person name="Bjorklund S."/>
            <person name="Bruggemann H."/>
            <person name="Jensen A."/>
            <person name="Hellmark B."/>
            <person name="Soderquist B."/>
        </authorList>
    </citation>
    <scope>NUCLEOTIDE SEQUENCE [LARGE SCALE GENOMIC DNA]</scope>
    <source>
        <strain evidence="3">CCUG 54800</strain>
    </source>
</reference>
<evidence type="ECO:0000313" key="2">
    <source>
        <dbReference type="EMBL" id="OXZ27117.1"/>
    </source>
</evidence>
<sequence length="465" mass="52477">MDKNTVLNYFKDFSKINRCSKHEEKISDYLENFANNNSLECKRDKFNNIYIKRESDKSLEDKPGIILQAHMDMVCVSDEDYDFNDGIKIMEKDGFMFADKTSLGADNGIGLAIAMATLTSNYKLPQIEAVVTTSEEVDMSGAMNFDYDLSGKYFINIDSEDENELIVGSSGGENVNVEINKNYGSESLSNFYKISVKGLKGGHSGMEIDKNHQNAIKVVFKFLESLDDYYICDFKAGSKDNAIPTNAAIIVSTDESIDSLNKKSEEFISKVDLEDFDKDLRLLIEDVSPQKCLDKNTTENFSGLIGELNSGVISYIEGLDETVETSCNLAIVNSLDDKFEIILSTRSSNHDKLVALREDIVSKANKHNATAFDYNYYPTWEFNEKSELMEVAKKAFSKVNDKEVDVKVIHAGLECGVFAEKYKKIDCISIGPTMHDVHTTKERLDIESLERFIKFYNEILNMLTN</sequence>
<dbReference type="InterPro" id="IPR001160">
    <property type="entry name" value="Peptidase_M20C"/>
</dbReference>
<dbReference type="NCBIfam" id="TIGR01893">
    <property type="entry name" value="aa-his-dipept"/>
    <property type="match status" value="1"/>
</dbReference>
<name>A0A233V3Z5_FINMA</name>
<accession>A0A233V3Z5</accession>
<gene>
    <name evidence="2" type="ORF">B9N49_05945</name>
</gene>
<dbReference type="PRINTS" id="PR00934">
    <property type="entry name" value="XHISDIPTASE"/>
</dbReference>